<organism evidence="2 3">
    <name type="scientific">Batillaria attramentaria</name>
    <dbReference type="NCBI Taxonomy" id="370345"/>
    <lineage>
        <taxon>Eukaryota</taxon>
        <taxon>Metazoa</taxon>
        <taxon>Spiralia</taxon>
        <taxon>Lophotrochozoa</taxon>
        <taxon>Mollusca</taxon>
        <taxon>Gastropoda</taxon>
        <taxon>Caenogastropoda</taxon>
        <taxon>Sorbeoconcha</taxon>
        <taxon>Cerithioidea</taxon>
        <taxon>Batillariidae</taxon>
        <taxon>Batillaria</taxon>
    </lineage>
</organism>
<comment type="caution">
    <text evidence="2">The sequence shown here is derived from an EMBL/GenBank/DDBJ whole genome shotgun (WGS) entry which is preliminary data.</text>
</comment>
<evidence type="ECO:0000313" key="2">
    <source>
        <dbReference type="EMBL" id="KAK7499825.1"/>
    </source>
</evidence>
<protein>
    <submittedName>
        <fullName evidence="2">Uncharacterized protein</fullName>
    </submittedName>
</protein>
<gene>
    <name evidence="2" type="ORF">BaRGS_00008916</name>
</gene>
<dbReference type="AlphaFoldDB" id="A0ABD0LK46"/>
<proteinExistence type="predicted"/>
<evidence type="ECO:0000256" key="1">
    <source>
        <dbReference type="SAM" id="MobiDB-lite"/>
    </source>
</evidence>
<dbReference type="EMBL" id="JACVVK020000041">
    <property type="protein sequence ID" value="KAK7499825.1"/>
    <property type="molecule type" value="Genomic_DNA"/>
</dbReference>
<evidence type="ECO:0000313" key="3">
    <source>
        <dbReference type="Proteomes" id="UP001519460"/>
    </source>
</evidence>
<sequence length="134" mass="15131">MVVRDSEIQDLPAGTHHSGSPIDARGKYRMRGVHVVQEGGWLNIHDTAQQPFTPIFSTTMSAPLQKVTDTNCEDILTNFLLTQLHEGQEVKGKVTAPDDVCVVAHVTCDLDVDQTTWFLRKKTSQRMTTFRYWS</sequence>
<reference evidence="2 3" key="1">
    <citation type="journal article" date="2023" name="Sci. Data">
        <title>Genome assembly of the Korean intertidal mud-creeper Batillaria attramentaria.</title>
        <authorList>
            <person name="Patra A.K."/>
            <person name="Ho P.T."/>
            <person name="Jun S."/>
            <person name="Lee S.J."/>
            <person name="Kim Y."/>
            <person name="Won Y.J."/>
        </authorList>
    </citation>
    <scope>NUCLEOTIDE SEQUENCE [LARGE SCALE GENOMIC DNA]</scope>
    <source>
        <strain evidence="2">Wonlab-2016</strain>
    </source>
</reference>
<name>A0ABD0LK46_9CAEN</name>
<keyword evidence="3" id="KW-1185">Reference proteome</keyword>
<feature type="region of interest" description="Disordered" evidence="1">
    <location>
        <begin position="1"/>
        <end position="24"/>
    </location>
</feature>
<dbReference type="Proteomes" id="UP001519460">
    <property type="component" value="Unassembled WGS sequence"/>
</dbReference>
<accession>A0ABD0LK46</accession>